<gene>
    <name evidence="2" type="ORF">H7B67_25225</name>
</gene>
<reference evidence="2 3" key="1">
    <citation type="submission" date="2020-08" db="EMBL/GenBank/DDBJ databases">
        <title>Cohnella phylogeny.</title>
        <authorList>
            <person name="Dunlap C."/>
        </authorList>
    </citation>
    <scope>NUCLEOTIDE SEQUENCE [LARGE SCALE GENOMIC DNA]</scope>
    <source>
        <strain evidence="2 3">DSM 25241</strain>
    </source>
</reference>
<protein>
    <submittedName>
        <fullName evidence="2">Uncharacterized protein</fullName>
    </submittedName>
</protein>
<dbReference type="EMBL" id="JACJVQ010000021">
    <property type="protein sequence ID" value="MBB6637445.1"/>
    <property type="molecule type" value="Genomic_DNA"/>
</dbReference>
<evidence type="ECO:0000313" key="3">
    <source>
        <dbReference type="Proteomes" id="UP000535838"/>
    </source>
</evidence>
<proteinExistence type="predicted"/>
<name>A0A841T483_9BACL</name>
<dbReference type="Proteomes" id="UP000535838">
    <property type="component" value="Unassembled WGS sequence"/>
</dbReference>
<evidence type="ECO:0000256" key="1">
    <source>
        <dbReference type="SAM" id="SignalP"/>
    </source>
</evidence>
<sequence length="275" mass="30017">MNFRRIRWGRTIVALVVALILSLPHHAGAASVTLTGTTQTAWGKLVAFADDAQSAKLVSQMNDFRSLQTQEESMDAKIQALHYSNEEELTVTKNKIKTIRAAKIASLEAKVKKTEESYRPLLDKYKLLTQQISAAGTIGSKTLKSVLQAQANLLKPAVALAKADIKARKSELQTEKAAVSKIAASIRTTLKEIDTVKVQIRAAKSGASSSKSALSSLLKTFNSAVKKPDVKTSSSTLTSMLSLYTKLVEYKQKNYAYEQKITAILNKAKLQFPSS</sequence>
<evidence type="ECO:0000313" key="2">
    <source>
        <dbReference type="EMBL" id="MBB6637445.1"/>
    </source>
</evidence>
<keyword evidence="3" id="KW-1185">Reference proteome</keyword>
<feature type="chain" id="PRO_5032290251" evidence="1">
    <location>
        <begin position="30"/>
        <end position="275"/>
    </location>
</feature>
<organism evidence="2 3">
    <name type="scientific">Cohnella thailandensis</name>
    <dbReference type="NCBI Taxonomy" id="557557"/>
    <lineage>
        <taxon>Bacteria</taxon>
        <taxon>Bacillati</taxon>
        <taxon>Bacillota</taxon>
        <taxon>Bacilli</taxon>
        <taxon>Bacillales</taxon>
        <taxon>Paenibacillaceae</taxon>
        <taxon>Cohnella</taxon>
    </lineage>
</organism>
<dbReference type="RefSeq" id="WP_185122638.1">
    <property type="nucleotide sequence ID" value="NZ_JACJVQ010000021.1"/>
</dbReference>
<accession>A0A841T483</accession>
<dbReference type="AlphaFoldDB" id="A0A841T483"/>
<keyword evidence="1" id="KW-0732">Signal</keyword>
<comment type="caution">
    <text evidence="2">The sequence shown here is derived from an EMBL/GenBank/DDBJ whole genome shotgun (WGS) entry which is preliminary data.</text>
</comment>
<feature type="signal peptide" evidence="1">
    <location>
        <begin position="1"/>
        <end position="29"/>
    </location>
</feature>